<dbReference type="InterPro" id="IPR014729">
    <property type="entry name" value="Rossmann-like_a/b/a_fold"/>
</dbReference>
<feature type="transmembrane region" description="Helical" evidence="7">
    <location>
        <begin position="172"/>
        <end position="195"/>
    </location>
</feature>
<dbReference type="Gene3D" id="3.40.50.620">
    <property type="entry name" value="HUPs"/>
    <property type="match status" value="2"/>
</dbReference>
<evidence type="ECO:0000256" key="6">
    <source>
        <dbReference type="ARBA" id="ARBA00023136"/>
    </source>
</evidence>
<dbReference type="CDD" id="cd00293">
    <property type="entry name" value="USP-like"/>
    <property type="match status" value="1"/>
</dbReference>
<evidence type="ECO:0000256" key="2">
    <source>
        <dbReference type="ARBA" id="ARBA00022448"/>
    </source>
</evidence>
<dbReference type="EMBL" id="AM746676">
    <property type="protein sequence ID" value="CAN92667.1"/>
    <property type="molecule type" value="Genomic_DNA"/>
</dbReference>
<dbReference type="KEGG" id="scl:sce2508"/>
<keyword evidence="6 7" id="KW-0472">Membrane</keyword>
<accession>A9G698</accession>
<reference evidence="10 11" key="1">
    <citation type="journal article" date="2007" name="Nat. Biotechnol.">
        <title>Complete genome sequence of the myxobacterium Sorangium cellulosum.</title>
        <authorList>
            <person name="Schneiker S."/>
            <person name="Perlova O."/>
            <person name="Kaiser O."/>
            <person name="Gerth K."/>
            <person name="Alici A."/>
            <person name="Altmeyer M.O."/>
            <person name="Bartels D."/>
            <person name="Bekel T."/>
            <person name="Beyer S."/>
            <person name="Bode E."/>
            <person name="Bode H.B."/>
            <person name="Bolten C.J."/>
            <person name="Choudhuri J.V."/>
            <person name="Doss S."/>
            <person name="Elnakady Y.A."/>
            <person name="Frank B."/>
            <person name="Gaigalat L."/>
            <person name="Goesmann A."/>
            <person name="Groeger C."/>
            <person name="Gross F."/>
            <person name="Jelsbak L."/>
            <person name="Jelsbak L."/>
            <person name="Kalinowski J."/>
            <person name="Kegler C."/>
            <person name="Knauber T."/>
            <person name="Konietzny S."/>
            <person name="Kopp M."/>
            <person name="Krause L."/>
            <person name="Krug D."/>
            <person name="Linke B."/>
            <person name="Mahmud T."/>
            <person name="Martinez-Arias R."/>
            <person name="McHardy A.C."/>
            <person name="Merai M."/>
            <person name="Meyer F."/>
            <person name="Mormann S."/>
            <person name="Munoz-Dorado J."/>
            <person name="Perez J."/>
            <person name="Pradella S."/>
            <person name="Rachid S."/>
            <person name="Raddatz G."/>
            <person name="Rosenau F."/>
            <person name="Rueckert C."/>
            <person name="Sasse F."/>
            <person name="Scharfe M."/>
            <person name="Schuster S.C."/>
            <person name="Suen G."/>
            <person name="Treuner-Lange A."/>
            <person name="Velicer G.J."/>
            <person name="Vorholter F.-J."/>
            <person name="Weissman K.J."/>
            <person name="Welch R.D."/>
            <person name="Wenzel S.C."/>
            <person name="Whitworth D.E."/>
            <person name="Wilhelm S."/>
            <person name="Wittmann C."/>
            <person name="Bloecker H."/>
            <person name="Puehler A."/>
            <person name="Mueller R."/>
        </authorList>
    </citation>
    <scope>NUCLEOTIDE SEQUENCE [LARGE SCALE GENOMIC DNA]</scope>
    <source>
        <strain evidence="11">So ce56</strain>
    </source>
</reference>
<organism evidence="10 11">
    <name type="scientific">Sorangium cellulosum (strain So ce56)</name>
    <name type="common">Polyangium cellulosum (strain So ce56)</name>
    <dbReference type="NCBI Taxonomy" id="448385"/>
    <lineage>
        <taxon>Bacteria</taxon>
        <taxon>Pseudomonadati</taxon>
        <taxon>Myxococcota</taxon>
        <taxon>Polyangia</taxon>
        <taxon>Polyangiales</taxon>
        <taxon>Polyangiaceae</taxon>
        <taxon>Sorangium</taxon>
    </lineage>
</organism>
<dbReference type="PANTHER" id="PTHR32468:SF0">
    <property type="entry name" value="K(+)_H(+) ANTIPORTER 1"/>
    <property type="match status" value="1"/>
</dbReference>
<dbReference type="AlphaFoldDB" id="A9G698"/>
<dbReference type="InterPro" id="IPR038770">
    <property type="entry name" value="Na+/solute_symporter_sf"/>
</dbReference>
<evidence type="ECO:0000256" key="4">
    <source>
        <dbReference type="ARBA" id="ARBA00022989"/>
    </source>
</evidence>
<keyword evidence="4 7" id="KW-1133">Transmembrane helix</keyword>
<dbReference type="BioCyc" id="SCEL448385:SCE_RS12850-MONOMER"/>
<dbReference type="OrthoDB" id="9793589at2"/>
<dbReference type="GO" id="GO:0015297">
    <property type="term" value="F:antiporter activity"/>
    <property type="evidence" value="ECO:0007669"/>
    <property type="project" value="InterPro"/>
</dbReference>
<dbReference type="eggNOG" id="COG0589">
    <property type="taxonomic scope" value="Bacteria"/>
</dbReference>
<evidence type="ECO:0000259" key="9">
    <source>
        <dbReference type="Pfam" id="PF00999"/>
    </source>
</evidence>
<gene>
    <name evidence="10" type="ordered locus">sce2508</name>
</gene>
<evidence type="ECO:0000256" key="3">
    <source>
        <dbReference type="ARBA" id="ARBA00022692"/>
    </source>
</evidence>
<dbReference type="Pfam" id="PF00582">
    <property type="entry name" value="Usp"/>
    <property type="match status" value="2"/>
</dbReference>
<comment type="subcellular location">
    <subcellularLocation>
        <location evidence="1">Membrane</location>
        <topology evidence="1">Multi-pass membrane protein</topology>
    </subcellularLocation>
</comment>
<keyword evidence="2" id="KW-0813">Transport</keyword>
<proteinExistence type="predicted"/>
<dbReference type="RefSeq" id="WP_012235140.1">
    <property type="nucleotide sequence ID" value="NC_010162.1"/>
</dbReference>
<dbReference type="Gene3D" id="1.20.1530.20">
    <property type="match status" value="1"/>
</dbReference>
<dbReference type="InterPro" id="IPR006016">
    <property type="entry name" value="UspA"/>
</dbReference>
<feature type="transmembrane region" description="Helical" evidence="7">
    <location>
        <begin position="139"/>
        <end position="160"/>
    </location>
</feature>
<feature type="domain" description="UspA" evidence="8">
    <location>
        <begin position="463"/>
        <end position="561"/>
    </location>
</feature>
<keyword evidence="11" id="KW-1185">Reference proteome</keyword>
<dbReference type="Pfam" id="PF00999">
    <property type="entry name" value="Na_H_Exchanger"/>
    <property type="match status" value="1"/>
</dbReference>
<dbReference type="PANTHER" id="PTHR32468">
    <property type="entry name" value="CATION/H + ANTIPORTER"/>
    <property type="match status" value="1"/>
</dbReference>
<feature type="transmembrane region" description="Helical" evidence="7">
    <location>
        <begin position="238"/>
        <end position="257"/>
    </location>
</feature>
<feature type="transmembrane region" description="Helical" evidence="7">
    <location>
        <begin position="263"/>
        <end position="283"/>
    </location>
</feature>
<feature type="transmembrane region" description="Helical" evidence="7">
    <location>
        <begin position="12"/>
        <end position="30"/>
    </location>
</feature>
<evidence type="ECO:0000256" key="7">
    <source>
        <dbReference type="SAM" id="Phobius"/>
    </source>
</evidence>
<feature type="transmembrane region" description="Helical" evidence="7">
    <location>
        <begin position="364"/>
        <end position="381"/>
    </location>
</feature>
<dbReference type="InterPro" id="IPR006153">
    <property type="entry name" value="Cation/H_exchanger_TM"/>
</dbReference>
<evidence type="ECO:0000313" key="11">
    <source>
        <dbReference type="Proteomes" id="UP000002139"/>
    </source>
</evidence>
<protein>
    <submittedName>
        <fullName evidence="10">Cation/hydrogen exchanger</fullName>
    </submittedName>
</protein>
<keyword evidence="5" id="KW-0406">Ion transport</keyword>
<feature type="transmembrane region" description="Helical" evidence="7">
    <location>
        <begin position="37"/>
        <end position="57"/>
    </location>
</feature>
<dbReference type="GO" id="GO:1902600">
    <property type="term" value="P:proton transmembrane transport"/>
    <property type="evidence" value="ECO:0007669"/>
    <property type="project" value="InterPro"/>
</dbReference>
<feature type="transmembrane region" description="Helical" evidence="7">
    <location>
        <begin position="69"/>
        <end position="90"/>
    </location>
</feature>
<dbReference type="SUPFAM" id="SSF52402">
    <property type="entry name" value="Adenine nucleotide alpha hydrolases-like"/>
    <property type="match status" value="2"/>
</dbReference>
<evidence type="ECO:0000256" key="1">
    <source>
        <dbReference type="ARBA" id="ARBA00004141"/>
    </source>
</evidence>
<dbReference type="Proteomes" id="UP000002139">
    <property type="component" value="Chromosome"/>
</dbReference>
<dbReference type="STRING" id="448385.sce2508"/>
<dbReference type="eggNOG" id="COG0475">
    <property type="taxonomic scope" value="Bacteria"/>
</dbReference>
<dbReference type="HOGENOM" id="CLU_005126_10_2_7"/>
<feature type="domain" description="UspA" evidence="8">
    <location>
        <begin position="573"/>
        <end position="701"/>
    </location>
</feature>
<keyword evidence="3 7" id="KW-0812">Transmembrane</keyword>
<evidence type="ECO:0000259" key="8">
    <source>
        <dbReference type="Pfam" id="PF00582"/>
    </source>
</evidence>
<feature type="transmembrane region" description="Helical" evidence="7">
    <location>
        <begin position="290"/>
        <end position="308"/>
    </location>
</feature>
<feature type="transmembrane region" description="Helical" evidence="7">
    <location>
        <begin position="102"/>
        <end position="127"/>
    </location>
</feature>
<dbReference type="GO" id="GO:0016020">
    <property type="term" value="C:membrane"/>
    <property type="evidence" value="ECO:0007669"/>
    <property type="project" value="UniProtKB-SubCell"/>
</dbReference>
<evidence type="ECO:0000256" key="5">
    <source>
        <dbReference type="ARBA" id="ARBA00023065"/>
    </source>
</evidence>
<feature type="transmembrane region" description="Helical" evidence="7">
    <location>
        <begin position="320"/>
        <end position="343"/>
    </location>
</feature>
<feature type="domain" description="Cation/H+ exchanger transmembrane" evidence="9">
    <location>
        <begin position="24"/>
        <end position="405"/>
    </location>
</feature>
<dbReference type="InterPro" id="IPR050794">
    <property type="entry name" value="CPA2_transporter"/>
</dbReference>
<evidence type="ECO:0000313" key="10">
    <source>
        <dbReference type="EMBL" id="CAN92667.1"/>
    </source>
</evidence>
<name>A9G698_SORC5</name>
<sequence length="731" mass="78699">MEILIHNPLSRFLIQAFLIIACSRLVGLVARRMEQPMVIAEVTAGILLGPSLFGWLFPDTSAALFASDSLPLLKLVSEVGLIVFMFLIGLELDPKLLRGRGHASVIISHTSIVVPFGLGGLLALYLYPRLSDSSVPFSSFTLFMGVAMSITAFPVLARILTERRLLRTKVGALTITCAAVDDVTAWCILAFVVSIARATGLVGAVWTTVFAVAYIAGMLFVVRPFLVRLGERGSSKEGLSQDLVAVTLLLLIVSSWMTEMIGIHPLFGAFMLGAIMPNGTGFAQSLAEKLEDFAVVFLLPLFFAYSGLRTHIGLLNSADGWMMCGLIILVACLGKFGGSTVAARFTGQGWREASALGILMNTRGLMELIVLNLGLDLGIISPKLFTMMVLMALVTTFMTTPLLRWIYPPEELAKELADVPERTPLPTAAEVFTVLMCVSYERSGPGMVTLASALAGTGPEARRLYALRLIPPTDRGSFYLDQGPERQGAAALTPLLSRAKELGAEVRPLSFVSPKPSHDICNVADVKQADLVLLGWHKPILSQTVLGGTVYEVMRGAHTDVGVLIDRGLAAVRKLLVPFHGTLHDRAALALARRLAQQVGADVTILHVVKPKRRSDDTLGAQRTVDEVFEGEEGGALQKSKVLLKVVEHDSPADAALEEAKRGYDLVLVGVGPEWGLAQRRFGIRAEHVIQGCPTSLLVVRHHEPAAVSARATAPVPKVLPTPLAVEPDRS</sequence>
<feature type="transmembrane region" description="Helical" evidence="7">
    <location>
        <begin position="201"/>
        <end position="226"/>
    </location>
</feature>